<keyword evidence="1" id="KW-0472">Membrane</keyword>
<name>A0A2M9D059_9CELL</name>
<keyword evidence="1" id="KW-1133">Transmembrane helix</keyword>
<reference evidence="2 3" key="1">
    <citation type="submission" date="2017-11" db="EMBL/GenBank/DDBJ databases">
        <title>Genomic Encyclopedia of Archaeal and Bacterial Type Strains, Phase II (KMG-II): From Individual Species to Whole Genera.</title>
        <authorList>
            <person name="Goeker M."/>
        </authorList>
    </citation>
    <scope>NUCLEOTIDE SEQUENCE [LARGE SCALE GENOMIC DNA]</scope>
    <source>
        <strain evidence="2 3">DSM 25478</strain>
    </source>
</reference>
<sequence length="132" mass="13024">MLARWSWAVLIGLGITGAVALLAWTLSPEHPGTSAVVFAATALPFGVLVGWVVAVARPPASTTGDSAESAWLGTALSGAATDVVVAAGLALAVVSVAGLDLPAQLVLLGVLLVVLASATTRYALARARAVGA</sequence>
<comment type="caution">
    <text evidence="2">The sequence shown here is derived from an EMBL/GenBank/DDBJ whole genome shotgun (WGS) entry which is preliminary data.</text>
</comment>
<keyword evidence="1" id="KW-0812">Transmembrane</keyword>
<evidence type="ECO:0000313" key="3">
    <source>
        <dbReference type="Proteomes" id="UP000231693"/>
    </source>
</evidence>
<feature type="transmembrane region" description="Helical" evidence="1">
    <location>
        <begin position="7"/>
        <end position="26"/>
    </location>
</feature>
<accession>A0A2M9D059</accession>
<dbReference type="AlphaFoldDB" id="A0A2M9D059"/>
<proteinExistence type="predicted"/>
<dbReference type="Proteomes" id="UP000231693">
    <property type="component" value="Unassembled WGS sequence"/>
</dbReference>
<dbReference type="RefSeq" id="WP_100421908.1">
    <property type="nucleotide sequence ID" value="NZ_BOOX01000003.1"/>
</dbReference>
<evidence type="ECO:0000313" key="2">
    <source>
        <dbReference type="EMBL" id="PJJ77540.1"/>
    </source>
</evidence>
<feature type="transmembrane region" description="Helical" evidence="1">
    <location>
        <begin position="75"/>
        <end position="99"/>
    </location>
</feature>
<keyword evidence="3" id="KW-1185">Reference proteome</keyword>
<gene>
    <name evidence="2" type="ORF">CLV28_0761</name>
</gene>
<protein>
    <submittedName>
        <fullName evidence="2">Uncharacterized protein</fullName>
    </submittedName>
</protein>
<evidence type="ECO:0000256" key="1">
    <source>
        <dbReference type="SAM" id="Phobius"/>
    </source>
</evidence>
<dbReference type="EMBL" id="PGFE01000001">
    <property type="protein sequence ID" value="PJJ77540.1"/>
    <property type="molecule type" value="Genomic_DNA"/>
</dbReference>
<feature type="transmembrane region" description="Helical" evidence="1">
    <location>
        <begin position="105"/>
        <end position="124"/>
    </location>
</feature>
<organism evidence="2 3">
    <name type="scientific">Sediminihabitans luteus</name>
    <dbReference type="NCBI Taxonomy" id="1138585"/>
    <lineage>
        <taxon>Bacteria</taxon>
        <taxon>Bacillati</taxon>
        <taxon>Actinomycetota</taxon>
        <taxon>Actinomycetes</taxon>
        <taxon>Micrococcales</taxon>
        <taxon>Cellulomonadaceae</taxon>
        <taxon>Sediminihabitans</taxon>
    </lineage>
</organism>
<feature type="transmembrane region" description="Helical" evidence="1">
    <location>
        <begin position="32"/>
        <end position="54"/>
    </location>
</feature>
<dbReference type="OrthoDB" id="4485560at2"/>